<comment type="caution">
    <text evidence="1">The sequence shown here is derived from an EMBL/GenBank/DDBJ whole genome shotgun (WGS) entry which is preliminary data.</text>
</comment>
<name>A0AAD7WVI9_9TELE</name>
<dbReference type="Proteomes" id="UP001221898">
    <property type="component" value="Unassembled WGS sequence"/>
</dbReference>
<reference evidence="1" key="1">
    <citation type="journal article" date="2023" name="Science">
        <title>Genome structures resolve the early diversification of teleost fishes.</title>
        <authorList>
            <person name="Parey E."/>
            <person name="Louis A."/>
            <person name="Montfort J."/>
            <person name="Bouchez O."/>
            <person name="Roques C."/>
            <person name="Iampietro C."/>
            <person name="Lluch J."/>
            <person name="Castinel A."/>
            <person name="Donnadieu C."/>
            <person name="Desvignes T."/>
            <person name="Floi Bucao C."/>
            <person name="Jouanno E."/>
            <person name="Wen M."/>
            <person name="Mejri S."/>
            <person name="Dirks R."/>
            <person name="Jansen H."/>
            <person name="Henkel C."/>
            <person name="Chen W.J."/>
            <person name="Zahm M."/>
            <person name="Cabau C."/>
            <person name="Klopp C."/>
            <person name="Thompson A.W."/>
            <person name="Robinson-Rechavi M."/>
            <person name="Braasch I."/>
            <person name="Lecointre G."/>
            <person name="Bobe J."/>
            <person name="Postlethwait J.H."/>
            <person name="Berthelot C."/>
            <person name="Roest Crollius H."/>
            <person name="Guiguen Y."/>
        </authorList>
    </citation>
    <scope>NUCLEOTIDE SEQUENCE</scope>
    <source>
        <strain evidence="1">NC1722</strain>
    </source>
</reference>
<dbReference type="AlphaFoldDB" id="A0AAD7WVI9"/>
<organism evidence="1 2">
    <name type="scientific">Aldrovandia affinis</name>
    <dbReference type="NCBI Taxonomy" id="143900"/>
    <lineage>
        <taxon>Eukaryota</taxon>
        <taxon>Metazoa</taxon>
        <taxon>Chordata</taxon>
        <taxon>Craniata</taxon>
        <taxon>Vertebrata</taxon>
        <taxon>Euteleostomi</taxon>
        <taxon>Actinopterygii</taxon>
        <taxon>Neopterygii</taxon>
        <taxon>Teleostei</taxon>
        <taxon>Notacanthiformes</taxon>
        <taxon>Halosauridae</taxon>
        <taxon>Aldrovandia</taxon>
    </lineage>
</organism>
<evidence type="ECO:0000313" key="2">
    <source>
        <dbReference type="Proteomes" id="UP001221898"/>
    </source>
</evidence>
<protein>
    <submittedName>
        <fullName evidence="1">Uncharacterized protein</fullName>
    </submittedName>
</protein>
<proteinExistence type="predicted"/>
<keyword evidence="2" id="KW-1185">Reference proteome</keyword>
<evidence type="ECO:0000313" key="1">
    <source>
        <dbReference type="EMBL" id="KAJ8410518.1"/>
    </source>
</evidence>
<accession>A0AAD7WVI9</accession>
<sequence>MFNSGYVVRGEALQARPRAGTGLQCEKGHCSPAATGGEPEGGVGGWVRQAPCVTEGGAGMLTHLCLTLYTCQRAARCGCGDGRGTTGYSVGRLY</sequence>
<gene>
    <name evidence="1" type="ORF">AAFF_G00194220</name>
</gene>
<dbReference type="EMBL" id="JAINUG010000026">
    <property type="protein sequence ID" value="KAJ8410518.1"/>
    <property type="molecule type" value="Genomic_DNA"/>
</dbReference>